<dbReference type="Pfam" id="PF18128">
    <property type="entry name" value="HydF_dimer"/>
    <property type="match status" value="1"/>
</dbReference>
<dbReference type="Pfam" id="PF01926">
    <property type="entry name" value="MMR_HSR1"/>
    <property type="match status" value="1"/>
</dbReference>
<accession>A0A1F7F9H9</accession>
<name>A0A1F7F9H9_UNCRA</name>
<comment type="caution">
    <text evidence="4">The sequence shown here is derived from an EMBL/GenBank/DDBJ whole genome shotgun (WGS) entry which is preliminary data.</text>
</comment>
<evidence type="ECO:0000313" key="5">
    <source>
        <dbReference type="Proteomes" id="UP000179243"/>
    </source>
</evidence>
<dbReference type="InterPro" id="IPR040644">
    <property type="entry name" value="HydF_tetramer"/>
</dbReference>
<organism evidence="4 5">
    <name type="scientific">Candidatus Raymondbacteria bacterium RIFOXYD12_FULL_49_13</name>
    <dbReference type="NCBI Taxonomy" id="1817890"/>
    <lineage>
        <taxon>Bacteria</taxon>
        <taxon>Raymondiibacteriota</taxon>
    </lineage>
</organism>
<dbReference type="InterPro" id="IPR041606">
    <property type="entry name" value="HydF_dimer"/>
</dbReference>
<dbReference type="InterPro" id="IPR027417">
    <property type="entry name" value="P-loop_NTPase"/>
</dbReference>
<dbReference type="NCBIfam" id="TIGR03918">
    <property type="entry name" value="GTP_HydF"/>
    <property type="match status" value="1"/>
</dbReference>
<dbReference type="EMBL" id="MFYX01000091">
    <property type="protein sequence ID" value="OGK03320.1"/>
    <property type="molecule type" value="Genomic_DNA"/>
</dbReference>
<feature type="domain" description="Hydrogen maturase F tetramerization" evidence="3">
    <location>
        <begin position="285"/>
        <end position="400"/>
    </location>
</feature>
<dbReference type="Proteomes" id="UP000179243">
    <property type="component" value="Unassembled WGS sequence"/>
</dbReference>
<sequence>MNTTPKSLRLHIGIFGRTNVGKSSFLNMVAGQDVAITSPLPGTTTDVVEKPMELLPIGPVVFLDTGGINDVTVLADQRIKKTAGIFDRSEIVVLVTTPGIWTEHEDHIAQEAQKRKLPVLVAVNKIDMESPAQAWVDKIKDVSPHIVLCSSVDEENNERYRTLVREALISLCPQEFLHPLPLIGDLLLPGGVVVLIVPIDLQAPAGRLILPQVQTIRDALDADAMALVVKEREYTQALASLKQKPSLVVCDSQVVMKMVADTPADVPCTTFSTLFMRYKGDLVQAVRAAALIDTLVPGDKVLIAESCSHHPLQDDIGRVKIPRWLRQYTGKDLVIDTCAGRDFPDNLKTYKLVIHCGACMLTRREMLARIARTTEAGVPMTNYGVAISLLQGVLPRVLSPFPAALDALKREKKKG</sequence>
<dbReference type="GO" id="GO:0030488">
    <property type="term" value="P:tRNA methylation"/>
    <property type="evidence" value="ECO:0007669"/>
    <property type="project" value="TreeGrafter"/>
</dbReference>
<proteinExistence type="predicted"/>
<dbReference type="SUPFAM" id="SSF52540">
    <property type="entry name" value="P-loop containing nucleoside triphosphate hydrolases"/>
    <property type="match status" value="1"/>
</dbReference>
<dbReference type="PANTHER" id="PTHR42714:SF6">
    <property type="entry name" value="TRANSLATION INITIATION FACTOR IF-2"/>
    <property type="match status" value="1"/>
</dbReference>
<dbReference type="AlphaFoldDB" id="A0A1F7F9H9"/>
<evidence type="ECO:0000259" key="3">
    <source>
        <dbReference type="Pfam" id="PF18133"/>
    </source>
</evidence>
<dbReference type="InterPro" id="IPR006073">
    <property type="entry name" value="GTP-bd"/>
</dbReference>
<dbReference type="Pfam" id="PF18133">
    <property type="entry name" value="HydF_tetramer"/>
    <property type="match status" value="1"/>
</dbReference>
<dbReference type="CDD" id="cd00880">
    <property type="entry name" value="Era_like"/>
    <property type="match status" value="1"/>
</dbReference>
<dbReference type="GO" id="GO:0005525">
    <property type="term" value="F:GTP binding"/>
    <property type="evidence" value="ECO:0007669"/>
    <property type="project" value="InterPro"/>
</dbReference>
<evidence type="ECO:0000313" key="4">
    <source>
        <dbReference type="EMBL" id="OGK03320.1"/>
    </source>
</evidence>
<dbReference type="Gene3D" id="3.40.50.11410">
    <property type="match status" value="1"/>
</dbReference>
<feature type="domain" description="Hydrogen maturase F dimerization" evidence="2">
    <location>
        <begin position="182"/>
        <end position="280"/>
    </location>
</feature>
<reference evidence="4 5" key="1">
    <citation type="journal article" date="2016" name="Nat. Commun.">
        <title>Thousands of microbial genomes shed light on interconnected biogeochemical processes in an aquifer system.</title>
        <authorList>
            <person name="Anantharaman K."/>
            <person name="Brown C.T."/>
            <person name="Hug L.A."/>
            <person name="Sharon I."/>
            <person name="Castelle C.J."/>
            <person name="Probst A.J."/>
            <person name="Thomas B.C."/>
            <person name="Singh A."/>
            <person name="Wilkins M.J."/>
            <person name="Karaoz U."/>
            <person name="Brodie E.L."/>
            <person name="Williams K.H."/>
            <person name="Hubbard S.S."/>
            <person name="Banfield J.F."/>
        </authorList>
    </citation>
    <scope>NUCLEOTIDE SEQUENCE [LARGE SCALE GENOMIC DNA]</scope>
</reference>
<evidence type="ECO:0000259" key="2">
    <source>
        <dbReference type="Pfam" id="PF18128"/>
    </source>
</evidence>
<protein>
    <submittedName>
        <fullName evidence="4">[FeFe] hydrogenase H-cluster maturation GTPase HydF</fullName>
    </submittedName>
</protein>
<gene>
    <name evidence="4" type="ORF">A2519_15215</name>
</gene>
<dbReference type="Gene3D" id="3.40.50.11420">
    <property type="match status" value="1"/>
</dbReference>
<feature type="domain" description="G" evidence="1">
    <location>
        <begin position="11"/>
        <end position="125"/>
    </location>
</feature>
<dbReference type="InterPro" id="IPR023873">
    <property type="entry name" value="FeFe-hyd_GTPase_HydF"/>
</dbReference>
<evidence type="ECO:0000259" key="1">
    <source>
        <dbReference type="Pfam" id="PF01926"/>
    </source>
</evidence>
<dbReference type="InterPro" id="IPR005225">
    <property type="entry name" value="Small_GTP-bd"/>
</dbReference>
<dbReference type="GO" id="GO:0002098">
    <property type="term" value="P:tRNA wobble uridine modification"/>
    <property type="evidence" value="ECO:0007669"/>
    <property type="project" value="TreeGrafter"/>
</dbReference>
<dbReference type="GO" id="GO:0005737">
    <property type="term" value="C:cytoplasm"/>
    <property type="evidence" value="ECO:0007669"/>
    <property type="project" value="TreeGrafter"/>
</dbReference>
<dbReference type="NCBIfam" id="TIGR00231">
    <property type="entry name" value="small_GTP"/>
    <property type="match status" value="1"/>
</dbReference>
<dbReference type="Gene3D" id="3.40.50.300">
    <property type="entry name" value="P-loop containing nucleotide triphosphate hydrolases"/>
    <property type="match status" value="1"/>
</dbReference>
<dbReference type="PANTHER" id="PTHR42714">
    <property type="entry name" value="TRNA MODIFICATION GTPASE GTPBP3"/>
    <property type="match status" value="1"/>
</dbReference>